<evidence type="ECO:0000256" key="6">
    <source>
        <dbReference type="ARBA" id="ARBA00022840"/>
    </source>
</evidence>
<dbReference type="PROSITE" id="PS50837">
    <property type="entry name" value="NACHT"/>
    <property type="match status" value="1"/>
</dbReference>
<dbReference type="InterPro" id="IPR051261">
    <property type="entry name" value="NLR"/>
</dbReference>
<proteinExistence type="predicted"/>
<reference evidence="9" key="1">
    <citation type="submission" date="2025-08" db="UniProtKB">
        <authorList>
            <consortium name="Ensembl"/>
        </authorList>
    </citation>
    <scope>IDENTIFICATION</scope>
</reference>
<evidence type="ECO:0000256" key="3">
    <source>
        <dbReference type="ARBA" id="ARBA00022614"/>
    </source>
</evidence>
<feature type="compositionally biased region" description="Polar residues" evidence="7">
    <location>
        <begin position="51"/>
        <end position="60"/>
    </location>
</feature>
<reference evidence="9" key="2">
    <citation type="submission" date="2025-09" db="UniProtKB">
        <authorList>
            <consortium name="Ensembl"/>
        </authorList>
    </citation>
    <scope>IDENTIFICATION</scope>
</reference>
<keyword evidence="4" id="KW-0677">Repeat</keyword>
<dbReference type="Gene3D" id="3.40.50.300">
    <property type="entry name" value="P-loop containing nucleotide triphosphate hydrolases"/>
    <property type="match status" value="1"/>
</dbReference>
<feature type="region of interest" description="Disordered" evidence="7">
    <location>
        <begin position="1"/>
        <end position="60"/>
    </location>
</feature>
<name>A0A8C1B853_CYPCA</name>
<dbReference type="Pfam" id="PF17779">
    <property type="entry name" value="WHD_NOD2"/>
    <property type="match status" value="1"/>
</dbReference>
<dbReference type="SMART" id="SM01288">
    <property type="entry name" value="FISNA"/>
    <property type="match status" value="1"/>
</dbReference>
<dbReference type="InterPro" id="IPR027417">
    <property type="entry name" value="P-loop_NTPase"/>
</dbReference>
<evidence type="ECO:0000256" key="4">
    <source>
        <dbReference type="ARBA" id="ARBA00022737"/>
    </source>
</evidence>
<dbReference type="Proteomes" id="UP001108240">
    <property type="component" value="Unplaced"/>
</dbReference>
<sequence length="1137" mass="126345">MDKAEGLKDREFSPRSRKRSRSVSSESTFLSMKSHKSIVDPPNLKDGRISPESSGRLNTIRSGIRSRSVSTAPSYLTMKSNKSIVDPPNLKDDTVSPGESSNSFITSMLSIRNNWSRDTSNIEKEGDMVLQQSFESEHDGSAVFEKFKSNMQEKFQCLHEGTANQGTLTNLNDIYTKVYITEDGGGEINNEHEIRQIEIFRRARTEDTPVNLNDIFKPLPGQDNPIRTVLTKGVAGIGKTVSVQKFILDWAEGKANQDVHLIFPLPFRELNFMKNQSLSLLGLFNTFFIGAKELEINSDEYKVFIILDGLDECRLSLDFQNSVRLCDVTESASVDVLLTNLIAGNLLPSALIWITSRPAAADLIPSECVHRVTEVRGFSDPLKEEYFRKRIRDQIMAERIISHLKSSRSLYIMCHIPVFCWISATVLEKMLGEAESGEIPKTLTQMYTHFLVLQTKINNEKDYEKKVNDEDMIYKLSKLAFQQLMEGNLIFYEEDLRECAIDVTEASVYSGLCTQIFREEFVLCQRRVYCFVHLTMQEHLAALYVYLSFINNKINVFNITPDQYTTPSVFSNPGIFLSDLLKIAVDKALASASGHLDVFLRFFLGLSLESNQALLKGLLKQPGSSSGCTEKTIKYIKNKIMGNPSPEKSINLFHCLNELGDHSLIKAVQHFLNSGTIRGTRLSPSQWSAVAFVLLTSEELDVFHMSKYARMCSDIDEVLVRLLPVIEASKTAHLHYCILSEKCCKALASAVSSKNSCLRELNLNGNGLKDEGAMDFFSGLEGPHCKLEVLRLANCKLTDKSCSDMAVALKTKFLSLKELSLNCNNLQDTGLKQLAAGLQNSYCKLEIFKLWNCGFTDEGCIALASALNSNPFHLREVYLDRNKLGDKGINLLSDVLKNPCCKLEVLSMIRCGVTNKGCSALASALTSNPSHLRELDISENKLGDSGVKKLSGGLANPLCKLKTLRLMHCGITQEGCAALRSTCLHFIDLDLSGNKLGDSGVKQLSAGLFCNIEILKLMNCGVTDEGCAALASVMKLNSTDLKELYLDRNELSDSGVKVLSAALEHPHCKLETLKLWDCGITDEGCAALAAALTSNPSHLRNLYLFGNKLGYSAVKLLSALSDDPQNKLENFDQCDGW</sequence>
<dbReference type="InterPro" id="IPR006553">
    <property type="entry name" value="Leu-rich_rpt_Cys-con_subtyp"/>
</dbReference>
<feature type="domain" description="NACHT" evidence="8">
    <location>
        <begin position="227"/>
        <end position="360"/>
    </location>
</feature>
<feature type="compositionally biased region" description="Basic and acidic residues" evidence="7">
    <location>
        <begin position="1"/>
        <end position="14"/>
    </location>
</feature>
<dbReference type="Pfam" id="PF13516">
    <property type="entry name" value="LRR_6"/>
    <property type="match status" value="9"/>
</dbReference>
<dbReference type="OMA" id="RKCAREG"/>
<dbReference type="InterPro" id="IPR041267">
    <property type="entry name" value="NLRP_HD2"/>
</dbReference>
<evidence type="ECO:0000256" key="7">
    <source>
        <dbReference type="SAM" id="MobiDB-lite"/>
    </source>
</evidence>
<dbReference type="Pfam" id="PF14484">
    <property type="entry name" value="FISNA"/>
    <property type="match status" value="1"/>
</dbReference>
<accession>A0A8C1B853</accession>
<dbReference type="InterPro" id="IPR032675">
    <property type="entry name" value="LRR_dom_sf"/>
</dbReference>
<dbReference type="InterPro" id="IPR007111">
    <property type="entry name" value="NACHT_NTPase"/>
</dbReference>
<dbReference type="InterPro" id="IPR041075">
    <property type="entry name" value="NOD1/2_WH"/>
</dbReference>
<dbReference type="Pfam" id="PF17776">
    <property type="entry name" value="NLRC4_HD2"/>
    <property type="match status" value="1"/>
</dbReference>
<keyword evidence="5" id="KW-0547">Nucleotide-binding</keyword>
<organism evidence="9 10">
    <name type="scientific">Cyprinus carpio carpio</name>
    <dbReference type="NCBI Taxonomy" id="630221"/>
    <lineage>
        <taxon>Eukaryota</taxon>
        <taxon>Metazoa</taxon>
        <taxon>Chordata</taxon>
        <taxon>Craniata</taxon>
        <taxon>Vertebrata</taxon>
        <taxon>Euteleostomi</taxon>
        <taxon>Actinopterygii</taxon>
        <taxon>Neopterygii</taxon>
        <taxon>Teleostei</taxon>
        <taxon>Ostariophysi</taxon>
        <taxon>Cypriniformes</taxon>
        <taxon>Cyprinidae</taxon>
        <taxon>Cyprininae</taxon>
        <taxon>Cyprinus</taxon>
    </lineage>
</organism>
<dbReference type="FunFam" id="3.80.10.10:FF:001632">
    <property type="entry name" value="Uncharacterized protein"/>
    <property type="match status" value="1"/>
</dbReference>
<comment type="subcellular location">
    <subcellularLocation>
        <location evidence="1">Cytoplasm</location>
    </subcellularLocation>
</comment>
<keyword evidence="2" id="KW-0963">Cytoplasm</keyword>
<dbReference type="InterPro" id="IPR029495">
    <property type="entry name" value="NACHT-assoc"/>
</dbReference>
<dbReference type="SMART" id="SM00368">
    <property type="entry name" value="LRR_RI"/>
    <property type="match status" value="13"/>
</dbReference>
<dbReference type="PANTHER" id="PTHR24106">
    <property type="entry name" value="NACHT, LRR AND CARD DOMAINS-CONTAINING"/>
    <property type="match status" value="1"/>
</dbReference>
<dbReference type="InterPro" id="IPR001611">
    <property type="entry name" value="Leu-rich_rpt"/>
</dbReference>
<keyword evidence="10" id="KW-1185">Reference proteome</keyword>
<protein>
    <recommendedName>
        <fullName evidence="8">NACHT domain-containing protein</fullName>
    </recommendedName>
</protein>
<dbReference type="GO" id="GO:0005524">
    <property type="term" value="F:ATP binding"/>
    <property type="evidence" value="ECO:0007669"/>
    <property type="project" value="UniProtKB-KW"/>
</dbReference>
<dbReference type="FunFam" id="3.40.50.300:FF:000210">
    <property type="entry name" value="Si:dkey-16p6.1"/>
    <property type="match status" value="1"/>
</dbReference>
<dbReference type="GeneTree" id="ENSGT01150000286927"/>
<feature type="region of interest" description="Disordered" evidence="7">
    <location>
        <begin position="80"/>
        <end position="99"/>
    </location>
</feature>
<evidence type="ECO:0000256" key="1">
    <source>
        <dbReference type="ARBA" id="ARBA00004496"/>
    </source>
</evidence>
<dbReference type="Ensembl" id="ENSCCRT00000031563.2">
    <property type="protein sequence ID" value="ENSCCRP00000029090.2"/>
    <property type="gene ID" value="ENSCCRG00000015712.2"/>
</dbReference>
<evidence type="ECO:0000256" key="5">
    <source>
        <dbReference type="ARBA" id="ARBA00022741"/>
    </source>
</evidence>
<dbReference type="Gene3D" id="3.80.10.10">
    <property type="entry name" value="Ribonuclease Inhibitor"/>
    <property type="match status" value="3"/>
</dbReference>
<feature type="compositionally biased region" description="Low complexity" evidence="7">
    <location>
        <begin position="22"/>
        <end position="31"/>
    </location>
</feature>
<evidence type="ECO:0000313" key="10">
    <source>
        <dbReference type="Proteomes" id="UP001108240"/>
    </source>
</evidence>
<dbReference type="GO" id="GO:0005737">
    <property type="term" value="C:cytoplasm"/>
    <property type="evidence" value="ECO:0007669"/>
    <property type="project" value="UniProtKB-SubCell"/>
</dbReference>
<dbReference type="SUPFAM" id="SSF52047">
    <property type="entry name" value="RNI-like"/>
    <property type="match status" value="2"/>
</dbReference>
<evidence type="ECO:0000313" key="9">
    <source>
        <dbReference type="Ensembl" id="ENSCCRP00000029090.2"/>
    </source>
</evidence>
<evidence type="ECO:0000259" key="8">
    <source>
        <dbReference type="PROSITE" id="PS50837"/>
    </source>
</evidence>
<evidence type="ECO:0000256" key="2">
    <source>
        <dbReference type="ARBA" id="ARBA00022490"/>
    </source>
</evidence>
<dbReference type="Pfam" id="PF05729">
    <property type="entry name" value="NACHT"/>
    <property type="match status" value="1"/>
</dbReference>
<keyword evidence="3" id="KW-0433">Leucine-rich repeat</keyword>
<dbReference type="AlphaFoldDB" id="A0A8C1B853"/>
<dbReference type="CDD" id="cd00116">
    <property type="entry name" value="LRR_RI"/>
    <property type="match status" value="1"/>
</dbReference>
<keyword evidence="6" id="KW-0067">ATP-binding</keyword>
<dbReference type="SMART" id="SM00367">
    <property type="entry name" value="LRR_CC"/>
    <property type="match status" value="8"/>
</dbReference>